<name>A0ACC0Y5L1_9ROSI</name>
<protein>
    <submittedName>
        <fullName evidence="1">Uncharacterized protein</fullName>
    </submittedName>
</protein>
<evidence type="ECO:0000313" key="2">
    <source>
        <dbReference type="Proteomes" id="UP001163603"/>
    </source>
</evidence>
<gene>
    <name evidence="1" type="ORF">Pint_14561</name>
</gene>
<reference evidence="2" key="1">
    <citation type="journal article" date="2023" name="G3 (Bethesda)">
        <title>Genome assembly and association tests identify interacting loci associated with vigor, precocity, and sex in interspecific pistachio rootstocks.</title>
        <authorList>
            <person name="Palmer W."/>
            <person name="Jacygrad E."/>
            <person name="Sagayaradj S."/>
            <person name="Cavanaugh K."/>
            <person name="Han R."/>
            <person name="Bertier L."/>
            <person name="Beede B."/>
            <person name="Kafkas S."/>
            <person name="Golino D."/>
            <person name="Preece J."/>
            <person name="Michelmore R."/>
        </authorList>
    </citation>
    <scope>NUCLEOTIDE SEQUENCE [LARGE SCALE GENOMIC DNA]</scope>
</reference>
<proteinExistence type="predicted"/>
<evidence type="ECO:0000313" key="1">
    <source>
        <dbReference type="EMBL" id="KAJ0030279.1"/>
    </source>
</evidence>
<sequence length="167" mass="18649">MMQNPLLSNSFRGRSPSENGALSAFCPQMEDASCDSTSFLDHIIRRLGLKNNLHWEFLRRCERLLLIVVSGSPSYDLNADLPHTILPITPRDMLSIIPEPVQPPTSAPSPSLNIADIVDPPLPWPMAPLQMILSSTSGLVLPVLLLFLHQVQVTKPMLPTQTYYLFY</sequence>
<keyword evidence="2" id="KW-1185">Reference proteome</keyword>
<organism evidence="1 2">
    <name type="scientific">Pistacia integerrima</name>
    <dbReference type="NCBI Taxonomy" id="434235"/>
    <lineage>
        <taxon>Eukaryota</taxon>
        <taxon>Viridiplantae</taxon>
        <taxon>Streptophyta</taxon>
        <taxon>Embryophyta</taxon>
        <taxon>Tracheophyta</taxon>
        <taxon>Spermatophyta</taxon>
        <taxon>Magnoliopsida</taxon>
        <taxon>eudicotyledons</taxon>
        <taxon>Gunneridae</taxon>
        <taxon>Pentapetalae</taxon>
        <taxon>rosids</taxon>
        <taxon>malvids</taxon>
        <taxon>Sapindales</taxon>
        <taxon>Anacardiaceae</taxon>
        <taxon>Pistacia</taxon>
    </lineage>
</organism>
<dbReference type="EMBL" id="CM047743">
    <property type="protein sequence ID" value="KAJ0030279.1"/>
    <property type="molecule type" value="Genomic_DNA"/>
</dbReference>
<accession>A0ACC0Y5L1</accession>
<dbReference type="Proteomes" id="UP001163603">
    <property type="component" value="Chromosome 8"/>
</dbReference>
<comment type="caution">
    <text evidence="1">The sequence shown here is derived from an EMBL/GenBank/DDBJ whole genome shotgun (WGS) entry which is preliminary data.</text>
</comment>